<dbReference type="PANTHER" id="PTHR13060:SF0">
    <property type="entry name" value="PROTEIN ECDYSONELESS HOMOLOG"/>
    <property type="match status" value="1"/>
</dbReference>
<feature type="region of interest" description="Disordered" evidence="1">
    <location>
        <begin position="103"/>
        <end position="149"/>
    </location>
</feature>
<dbReference type="InterPro" id="IPR010770">
    <property type="entry name" value="Ecd"/>
</dbReference>
<evidence type="ECO:0000256" key="1">
    <source>
        <dbReference type="SAM" id="MobiDB-lite"/>
    </source>
</evidence>
<dbReference type="Pfam" id="PF07093">
    <property type="entry name" value="SGT1"/>
    <property type="match status" value="1"/>
</dbReference>
<keyword evidence="3" id="KW-1185">Reference proteome</keyword>
<name>A0AAD3DHT7_9CHLO</name>
<sequence length="254" mass="27954">MDLFETLGLGPRQPEENELYIAIYADPEGEGDAVEGVEGAAAKPADEGVGPYSVVGGVAGGDAVDEAAEAARLEALRARCTAWLLPYISDYIWNKDPLVLRSSARQPPPWERKRGRWQQQRRPQQQRGQHHHASGGAGSGSSGGGEEAGAAEGCVWSVVRFGDAVDDEWWAVWLLLRMSRELQDLSVQVWDNDGQFLLIEAAYALPRWLKPETAEHRVWLRRGRLHVLPLPSPAAPDLPACPTRQQALRVLREG</sequence>
<dbReference type="Proteomes" id="UP001054857">
    <property type="component" value="Unassembled WGS sequence"/>
</dbReference>
<feature type="compositionally biased region" description="Gly residues" evidence="1">
    <location>
        <begin position="135"/>
        <end position="147"/>
    </location>
</feature>
<gene>
    <name evidence="2" type="ORF">Agub_g2931</name>
</gene>
<feature type="compositionally biased region" description="Low complexity" evidence="1">
    <location>
        <begin position="117"/>
        <end position="127"/>
    </location>
</feature>
<reference evidence="2 3" key="1">
    <citation type="journal article" date="2021" name="Sci. Rep.">
        <title>Genome sequencing of the multicellular alga Astrephomene provides insights into convergent evolution of germ-soma differentiation.</title>
        <authorList>
            <person name="Yamashita S."/>
            <person name="Yamamoto K."/>
            <person name="Matsuzaki R."/>
            <person name="Suzuki S."/>
            <person name="Yamaguchi H."/>
            <person name="Hirooka S."/>
            <person name="Minakuchi Y."/>
            <person name="Miyagishima S."/>
            <person name="Kawachi M."/>
            <person name="Toyoda A."/>
            <person name="Nozaki H."/>
        </authorList>
    </citation>
    <scope>NUCLEOTIDE SEQUENCE [LARGE SCALE GENOMIC DNA]</scope>
    <source>
        <strain evidence="2 3">NIES-4017</strain>
    </source>
</reference>
<evidence type="ECO:0000313" key="2">
    <source>
        <dbReference type="EMBL" id="GFR42089.1"/>
    </source>
</evidence>
<dbReference type="PANTHER" id="PTHR13060">
    <property type="entry name" value="SGT1 PROTEIN HSGT1 SUPPRESSOR OF GCR2"/>
    <property type="match status" value="1"/>
</dbReference>
<dbReference type="AlphaFoldDB" id="A0AAD3DHT7"/>
<comment type="caution">
    <text evidence="2">The sequence shown here is derived from an EMBL/GenBank/DDBJ whole genome shotgun (WGS) entry which is preliminary data.</text>
</comment>
<accession>A0AAD3DHT7</accession>
<feature type="non-terminal residue" evidence="2">
    <location>
        <position position="254"/>
    </location>
</feature>
<proteinExistence type="predicted"/>
<protein>
    <submittedName>
        <fullName evidence="2">Uncharacterized protein</fullName>
    </submittedName>
</protein>
<dbReference type="GO" id="GO:0005634">
    <property type="term" value="C:nucleus"/>
    <property type="evidence" value="ECO:0007669"/>
    <property type="project" value="TreeGrafter"/>
</dbReference>
<organism evidence="2 3">
    <name type="scientific">Astrephomene gubernaculifera</name>
    <dbReference type="NCBI Taxonomy" id="47775"/>
    <lineage>
        <taxon>Eukaryota</taxon>
        <taxon>Viridiplantae</taxon>
        <taxon>Chlorophyta</taxon>
        <taxon>core chlorophytes</taxon>
        <taxon>Chlorophyceae</taxon>
        <taxon>CS clade</taxon>
        <taxon>Chlamydomonadales</taxon>
        <taxon>Astrephomenaceae</taxon>
        <taxon>Astrephomene</taxon>
    </lineage>
</organism>
<dbReference type="EMBL" id="BMAR01000002">
    <property type="protein sequence ID" value="GFR42089.1"/>
    <property type="molecule type" value="Genomic_DNA"/>
</dbReference>
<evidence type="ECO:0000313" key="3">
    <source>
        <dbReference type="Proteomes" id="UP001054857"/>
    </source>
</evidence>